<name>A0ABY5GFI9_9GAMM</name>
<dbReference type="InterPro" id="IPR050808">
    <property type="entry name" value="Phage_Integrase"/>
</dbReference>
<evidence type="ECO:0000256" key="1">
    <source>
        <dbReference type="ARBA" id="ARBA00008857"/>
    </source>
</evidence>
<accession>A0ABY5GFI9</accession>
<dbReference type="Pfam" id="PF00589">
    <property type="entry name" value="Phage_integrase"/>
    <property type="match status" value="1"/>
</dbReference>
<dbReference type="EMBL" id="CP101508">
    <property type="protein sequence ID" value="UTV27885.1"/>
    <property type="molecule type" value="Genomic_DNA"/>
</dbReference>
<keyword evidence="3" id="KW-0238">DNA-binding</keyword>
<sequence length="437" mass="50092">MTRMMTQANHSSKLAANNNSVSSFLEVLMNNKQLDALIKAKQDTQKTVDRGLTFRIARGKPSWVVKYTLRGKRAQIALPHAYPKCSITEAKRLALDIRAKVKDGIDPKAERAKAQKIEIGNVNELFEDWFEHDIQKRLKHPEIPKRIYTKEIKPYLGHFAVVDVTPTDIRVILQEVSASGRPSTTNQTLMYAKQMFRHAVKLNLIVFNPAQPFTQNDAGGIQESRERFLTESDIQKTFATFRQHKDIFTRENYLACCLLLCLGVRKTELTSAQWKDFDLENGLWYMPEDNKVNTAITIPLPDLVLTWLEELRIRACGSDYVFPARRASKRRGYISDDTLNHALAKLFGKKVDSKKKPYPNYLGQAGVEHFTIHDLRRTCRTLLSSLNVAGHIAERCLNHSVKNKHSSTEAIYDRHDFLDERREALDKLAEKLAPYLV</sequence>
<organism evidence="6 7">
    <name type="scientific">Photobacterium atrarenae</name>
    <dbReference type="NCBI Taxonomy" id="865757"/>
    <lineage>
        <taxon>Bacteria</taxon>
        <taxon>Pseudomonadati</taxon>
        <taxon>Pseudomonadota</taxon>
        <taxon>Gammaproteobacteria</taxon>
        <taxon>Vibrionales</taxon>
        <taxon>Vibrionaceae</taxon>
        <taxon>Photobacterium</taxon>
    </lineage>
</organism>
<dbReference type="InterPro" id="IPR053876">
    <property type="entry name" value="Phage_int_M"/>
</dbReference>
<dbReference type="InterPro" id="IPR025166">
    <property type="entry name" value="Integrase_DNA_bind_dom"/>
</dbReference>
<dbReference type="InterPro" id="IPR038488">
    <property type="entry name" value="Integrase_DNA-bd_sf"/>
</dbReference>
<dbReference type="SUPFAM" id="SSF56349">
    <property type="entry name" value="DNA breaking-rejoining enzymes"/>
    <property type="match status" value="1"/>
</dbReference>
<dbReference type="InterPro" id="IPR013762">
    <property type="entry name" value="Integrase-like_cat_sf"/>
</dbReference>
<dbReference type="InterPro" id="IPR002104">
    <property type="entry name" value="Integrase_catalytic"/>
</dbReference>
<evidence type="ECO:0000313" key="6">
    <source>
        <dbReference type="EMBL" id="UTV27885.1"/>
    </source>
</evidence>
<protein>
    <submittedName>
        <fullName evidence="6">Tyrosine-type recombinase/integrase</fullName>
    </submittedName>
</protein>
<dbReference type="Gene3D" id="1.10.150.130">
    <property type="match status" value="1"/>
</dbReference>
<dbReference type="InterPro" id="IPR010998">
    <property type="entry name" value="Integrase_recombinase_N"/>
</dbReference>
<dbReference type="Gene3D" id="3.30.160.390">
    <property type="entry name" value="Integrase, DNA-binding domain"/>
    <property type="match status" value="1"/>
</dbReference>
<evidence type="ECO:0000313" key="7">
    <source>
        <dbReference type="Proteomes" id="UP001057998"/>
    </source>
</evidence>
<dbReference type="Gene3D" id="1.10.443.10">
    <property type="entry name" value="Intergrase catalytic core"/>
    <property type="match status" value="1"/>
</dbReference>
<dbReference type="RefSeq" id="WP_255389141.1">
    <property type="nucleotide sequence ID" value="NZ_CP101508.1"/>
</dbReference>
<evidence type="ECO:0000256" key="3">
    <source>
        <dbReference type="ARBA" id="ARBA00023125"/>
    </source>
</evidence>
<proteinExistence type="inferred from homology"/>
<keyword evidence="2" id="KW-0229">DNA integration</keyword>
<evidence type="ECO:0000256" key="4">
    <source>
        <dbReference type="ARBA" id="ARBA00023172"/>
    </source>
</evidence>
<dbReference type="InterPro" id="IPR011010">
    <property type="entry name" value="DNA_brk_join_enz"/>
</dbReference>
<keyword evidence="4" id="KW-0233">DNA recombination</keyword>
<dbReference type="PANTHER" id="PTHR30629:SF2">
    <property type="entry name" value="PROPHAGE INTEGRASE INTS-RELATED"/>
    <property type="match status" value="1"/>
</dbReference>
<evidence type="ECO:0000256" key="2">
    <source>
        <dbReference type="ARBA" id="ARBA00022908"/>
    </source>
</evidence>
<dbReference type="Pfam" id="PF22022">
    <property type="entry name" value="Phage_int_M"/>
    <property type="match status" value="1"/>
</dbReference>
<dbReference type="PANTHER" id="PTHR30629">
    <property type="entry name" value="PROPHAGE INTEGRASE"/>
    <property type="match status" value="1"/>
</dbReference>
<dbReference type="Pfam" id="PF13356">
    <property type="entry name" value="Arm-DNA-bind_3"/>
    <property type="match status" value="1"/>
</dbReference>
<reference evidence="6" key="1">
    <citation type="submission" date="2022-07" db="EMBL/GenBank/DDBJ databases">
        <title>Genome sequencing of Photobacterium atrarenae GJH2-4.</title>
        <authorList>
            <person name="Park S.-J."/>
        </authorList>
    </citation>
    <scope>NUCLEOTIDE SEQUENCE</scope>
    <source>
        <strain evidence="6">GJH2-4</strain>
    </source>
</reference>
<dbReference type="Proteomes" id="UP001057998">
    <property type="component" value="Chromosome 1"/>
</dbReference>
<gene>
    <name evidence="6" type="ORF">NNL38_00735</name>
</gene>
<feature type="domain" description="Tyr recombinase" evidence="5">
    <location>
        <begin position="224"/>
        <end position="426"/>
    </location>
</feature>
<comment type="similarity">
    <text evidence="1">Belongs to the 'phage' integrase family.</text>
</comment>
<keyword evidence="7" id="KW-1185">Reference proteome</keyword>
<dbReference type="CDD" id="cd00801">
    <property type="entry name" value="INT_P4_C"/>
    <property type="match status" value="1"/>
</dbReference>
<dbReference type="PROSITE" id="PS51898">
    <property type="entry name" value="TYR_RECOMBINASE"/>
    <property type="match status" value="1"/>
</dbReference>
<evidence type="ECO:0000259" key="5">
    <source>
        <dbReference type="PROSITE" id="PS51898"/>
    </source>
</evidence>